<keyword evidence="3 6" id="KW-0812">Transmembrane</keyword>
<evidence type="ECO:0000256" key="4">
    <source>
        <dbReference type="ARBA" id="ARBA00022989"/>
    </source>
</evidence>
<dbReference type="Proteomes" id="UP001596516">
    <property type="component" value="Unassembled WGS sequence"/>
</dbReference>
<name>A0ABW2UH01_9RHOB</name>
<keyword evidence="5 6" id="KW-0472">Membrane</keyword>
<feature type="domain" description="EamA" evidence="7">
    <location>
        <begin position="10"/>
        <end position="142"/>
    </location>
</feature>
<evidence type="ECO:0000256" key="3">
    <source>
        <dbReference type="ARBA" id="ARBA00022692"/>
    </source>
</evidence>
<proteinExistence type="inferred from homology"/>
<keyword evidence="4 6" id="KW-1133">Transmembrane helix</keyword>
<comment type="subcellular location">
    <subcellularLocation>
        <location evidence="1">Membrane</location>
        <topology evidence="1">Multi-pass membrane protein</topology>
    </subcellularLocation>
</comment>
<feature type="transmembrane region" description="Helical" evidence="6">
    <location>
        <begin position="148"/>
        <end position="168"/>
    </location>
</feature>
<dbReference type="PANTHER" id="PTHR22911:SF6">
    <property type="entry name" value="SOLUTE CARRIER FAMILY 35 MEMBER G1"/>
    <property type="match status" value="1"/>
</dbReference>
<dbReference type="PANTHER" id="PTHR22911">
    <property type="entry name" value="ACYL-MALONYL CONDENSING ENZYME-RELATED"/>
    <property type="match status" value="1"/>
</dbReference>
<keyword evidence="9" id="KW-1185">Reference proteome</keyword>
<comment type="caution">
    <text evidence="8">The sequence shown here is derived from an EMBL/GenBank/DDBJ whole genome shotgun (WGS) entry which is preliminary data.</text>
</comment>
<dbReference type="RefSeq" id="WP_377401157.1">
    <property type="nucleotide sequence ID" value="NZ_JBHTFQ010000003.1"/>
</dbReference>
<feature type="transmembrane region" description="Helical" evidence="6">
    <location>
        <begin position="219"/>
        <end position="240"/>
    </location>
</feature>
<evidence type="ECO:0000256" key="1">
    <source>
        <dbReference type="ARBA" id="ARBA00004141"/>
    </source>
</evidence>
<feature type="transmembrane region" description="Helical" evidence="6">
    <location>
        <begin position="180"/>
        <end position="199"/>
    </location>
</feature>
<evidence type="ECO:0000256" key="2">
    <source>
        <dbReference type="ARBA" id="ARBA00009853"/>
    </source>
</evidence>
<comment type="similarity">
    <text evidence="2">Belongs to the drug/metabolite transporter (DMT) superfamily. 10 TMS drug/metabolite exporter (DME) (TC 2.A.7.3) family.</text>
</comment>
<evidence type="ECO:0000313" key="8">
    <source>
        <dbReference type="EMBL" id="MFC7703909.1"/>
    </source>
</evidence>
<feature type="transmembrane region" description="Helical" evidence="6">
    <location>
        <begin position="273"/>
        <end position="290"/>
    </location>
</feature>
<dbReference type="EMBL" id="JBHTFQ010000003">
    <property type="protein sequence ID" value="MFC7703909.1"/>
    <property type="molecule type" value="Genomic_DNA"/>
</dbReference>
<protein>
    <submittedName>
        <fullName evidence="8">DMT family transporter</fullName>
    </submittedName>
</protein>
<dbReference type="SUPFAM" id="SSF103481">
    <property type="entry name" value="Multidrug resistance efflux transporter EmrE"/>
    <property type="match status" value="2"/>
</dbReference>
<feature type="transmembrane region" description="Helical" evidence="6">
    <location>
        <begin position="43"/>
        <end position="62"/>
    </location>
</feature>
<sequence>MTGNEDRVLPGVALMLGFCLIAPLIDVASKLAAATVPVGQITLARFVVQAVLMLPVALVMRAPLRLSRRALRLILLRAVFSILATAAFVAAVAVMPIADALAIVFVEPFIILLLGWLMFREQVGPRRLAASVVGFMGCLLVIQPSFMAFGAAALLPLATALFFALYMLVTRRLSSEVSPVAMQLHTAVLAVLICLPILWLGHRAGVGPISVVLPVPLAWLWLLGVGVAATVSHMFITYALRFAPSATLAPLHYLEIVSAVALGYLVFGDFPNLLTWGGIAIIVASGIYIIHRERVVHVTGGSAPRPAAPLAGNGAAE</sequence>
<feature type="transmembrane region" description="Helical" evidence="6">
    <location>
        <begin position="247"/>
        <end position="267"/>
    </location>
</feature>
<evidence type="ECO:0000313" key="9">
    <source>
        <dbReference type="Proteomes" id="UP001596516"/>
    </source>
</evidence>
<evidence type="ECO:0000256" key="6">
    <source>
        <dbReference type="SAM" id="Phobius"/>
    </source>
</evidence>
<evidence type="ECO:0000256" key="5">
    <source>
        <dbReference type="ARBA" id="ARBA00023136"/>
    </source>
</evidence>
<feature type="domain" description="EamA" evidence="7">
    <location>
        <begin position="153"/>
        <end position="287"/>
    </location>
</feature>
<dbReference type="Gene3D" id="1.10.3730.20">
    <property type="match status" value="1"/>
</dbReference>
<dbReference type="InterPro" id="IPR000620">
    <property type="entry name" value="EamA_dom"/>
</dbReference>
<dbReference type="Pfam" id="PF00892">
    <property type="entry name" value="EamA"/>
    <property type="match status" value="2"/>
</dbReference>
<accession>A0ABW2UH01</accession>
<evidence type="ECO:0000259" key="7">
    <source>
        <dbReference type="Pfam" id="PF00892"/>
    </source>
</evidence>
<feature type="transmembrane region" description="Helical" evidence="6">
    <location>
        <begin position="74"/>
        <end position="94"/>
    </location>
</feature>
<dbReference type="InterPro" id="IPR037185">
    <property type="entry name" value="EmrE-like"/>
</dbReference>
<gene>
    <name evidence="8" type="ORF">ACFQXB_06855</name>
</gene>
<organism evidence="8 9">
    <name type="scientific">Plastorhodobacter daqingensis</name>
    <dbReference type="NCBI Taxonomy" id="1387281"/>
    <lineage>
        <taxon>Bacteria</taxon>
        <taxon>Pseudomonadati</taxon>
        <taxon>Pseudomonadota</taxon>
        <taxon>Alphaproteobacteria</taxon>
        <taxon>Rhodobacterales</taxon>
        <taxon>Paracoccaceae</taxon>
        <taxon>Plastorhodobacter</taxon>
    </lineage>
</organism>
<feature type="transmembrane region" description="Helical" evidence="6">
    <location>
        <begin position="100"/>
        <end position="119"/>
    </location>
</feature>
<reference evidence="9" key="1">
    <citation type="journal article" date="2019" name="Int. J. Syst. Evol. Microbiol.">
        <title>The Global Catalogue of Microorganisms (GCM) 10K type strain sequencing project: providing services to taxonomists for standard genome sequencing and annotation.</title>
        <authorList>
            <consortium name="The Broad Institute Genomics Platform"/>
            <consortium name="The Broad Institute Genome Sequencing Center for Infectious Disease"/>
            <person name="Wu L."/>
            <person name="Ma J."/>
        </authorList>
    </citation>
    <scope>NUCLEOTIDE SEQUENCE [LARGE SCALE GENOMIC DNA]</scope>
    <source>
        <strain evidence="9">CGMCC 1.12750</strain>
    </source>
</reference>